<protein>
    <recommendedName>
        <fullName evidence="4">GST C-terminal domain-containing protein</fullName>
    </recommendedName>
</protein>
<evidence type="ECO:0000256" key="1">
    <source>
        <dbReference type="SAM" id="MobiDB-lite"/>
    </source>
</evidence>
<keyword evidence="3" id="KW-1185">Reference proteome</keyword>
<sequence length="250" mass="28194">MILAENTDGPFYRIKNIVDYDTTKAAYQEELAYFVSLGHHQSEMDKKKSVGGLKLLNYLSSYLVTQEYWLQWSHAGAIKAAEILGVRPEDVPRMTNHLESHNNHLKGDYFQDHKHGGRLSCIDVWIFILIMQVIPDFFAHRNNMDQLCNHYDYLRTAPKACLAYPAPTVLSESVAGESLTEYEADLLHTMLTDDSRTNDTAQTEPETEMALCSGNSDWSLTVTMASTTRHSPSPMSEDAQGLETCGSHEL</sequence>
<dbReference type="EMBL" id="BFAD01000004">
    <property type="protein sequence ID" value="GBE81749.1"/>
    <property type="molecule type" value="Genomic_DNA"/>
</dbReference>
<dbReference type="RefSeq" id="XP_027612662.1">
    <property type="nucleotide sequence ID" value="XM_027756861.1"/>
</dbReference>
<dbReference type="GeneID" id="38778666"/>
<evidence type="ECO:0000313" key="2">
    <source>
        <dbReference type="EMBL" id="GBE81749.1"/>
    </source>
</evidence>
<dbReference type="Proteomes" id="UP000287166">
    <property type="component" value="Unassembled WGS sequence"/>
</dbReference>
<dbReference type="AlphaFoldDB" id="A0A401GHW0"/>
<dbReference type="OrthoDB" id="2422225at2759"/>
<reference evidence="2 3" key="1">
    <citation type="journal article" date="2018" name="Sci. Rep.">
        <title>Genome sequence of the cauliflower mushroom Sparassis crispa (Hanabiratake) and its association with beneficial usage.</title>
        <authorList>
            <person name="Kiyama R."/>
            <person name="Furutani Y."/>
            <person name="Kawaguchi K."/>
            <person name="Nakanishi T."/>
        </authorList>
    </citation>
    <scope>NUCLEOTIDE SEQUENCE [LARGE SCALE GENOMIC DNA]</scope>
</reference>
<accession>A0A401GHW0</accession>
<gene>
    <name evidence="2" type="ORF">SCP_0401210</name>
</gene>
<comment type="caution">
    <text evidence="2">The sequence shown here is derived from an EMBL/GenBank/DDBJ whole genome shotgun (WGS) entry which is preliminary data.</text>
</comment>
<evidence type="ECO:0008006" key="4">
    <source>
        <dbReference type="Google" id="ProtNLM"/>
    </source>
</evidence>
<feature type="region of interest" description="Disordered" evidence="1">
    <location>
        <begin position="226"/>
        <end position="250"/>
    </location>
</feature>
<proteinExistence type="predicted"/>
<name>A0A401GHW0_9APHY</name>
<evidence type="ECO:0000313" key="3">
    <source>
        <dbReference type="Proteomes" id="UP000287166"/>
    </source>
</evidence>
<dbReference type="InParanoid" id="A0A401GHW0"/>
<dbReference type="STRING" id="139825.A0A401GHW0"/>
<organism evidence="2 3">
    <name type="scientific">Sparassis crispa</name>
    <dbReference type="NCBI Taxonomy" id="139825"/>
    <lineage>
        <taxon>Eukaryota</taxon>
        <taxon>Fungi</taxon>
        <taxon>Dikarya</taxon>
        <taxon>Basidiomycota</taxon>
        <taxon>Agaricomycotina</taxon>
        <taxon>Agaricomycetes</taxon>
        <taxon>Polyporales</taxon>
        <taxon>Sparassidaceae</taxon>
        <taxon>Sparassis</taxon>
    </lineage>
</organism>